<gene>
    <name evidence="9" type="ORF">YBN1229_v1_0737</name>
</gene>
<keyword evidence="2 7" id="KW-0813">Transport</keyword>
<feature type="transmembrane region" description="Helical" evidence="7">
    <location>
        <begin position="12"/>
        <end position="36"/>
    </location>
</feature>
<evidence type="ECO:0000259" key="8">
    <source>
        <dbReference type="PROSITE" id="PS50928"/>
    </source>
</evidence>
<feature type="transmembrane region" description="Helical" evidence="7">
    <location>
        <begin position="78"/>
        <end position="98"/>
    </location>
</feature>
<dbReference type="EMBL" id="LN829119">
    <property type="protein sequence ID" value="CPR16275.1"/>
    <property type="molecule type" value="Genomic_DNA"/>
</dbReference>
<dbReference type="RefSeq" id="WP_052743660.1">
    <property type="nucleotide sequence ID" value="NZ_LN829118.1"/>
</dbReference>
<feature type="domain" description="ABC transmembrane type-1" evidence="8">
    <location>
        <begin position="71"/>
        <end position="251"/>
    </location>
</feature>
<keyword evidence="5 7" id="KW-1133">Transmembrane helix</keyword>
<evidence type="ECO:0000256" key="4">
    <source>
        <dbReference type="ARBA" id="ARBA00022692"/>
    </source>
</evidence>
<dbReference type="KEGG" id="fil:BN1229_v1_0733"/>
<comment type="similarity">
    <text evidence="7">Belongs to the binding-protein-dependent transport system permease family.</text>
</comment>
<keyword evidence="6 7" id="KW-0472">Membrane</keyword>
<dbReference type="InterPro" id="IPR000515">
    <property type="entry name" value="MetI-like"/>
</dbReference>
<dbReference type="KEGG" id="fiy:BN1229_v1_0737"/>
<keyword evidence="4 7" id="KW-0812">Transmembrane</keyword>
<evidence type="ECO:0000256" key="7">
    <source>
        <dbReference type="RuleBase" id="RU363032"/>
    </source>
</evidence>
<reference evidence="9" key="1">
    <citation type="journal article" date="2015" name="Genome Announc.">
        <title>Complete Genome Sequences of Two Strains of Candidatus Filomicrobium marinum, a Methanesulfonate-Degrading Species.</title>
        <authorList>
            <person name="Henriques A.C."/>
            <person name="De Marco P."/>
        </authorList>
    </citation>
    <scope>NUCLEOTIDE SEQUENCE</scope>
    <source>
        <strain evidence="9">Berkeley</strain>
    </source>
</reference>
<keyword evidence="10" id="KW-1185">Reference proteome</keyword>
<evidence type="ECO:0000256" key="2">
    <source>
        <dbReference type="ARBA" id="ARBA00022448"/>
    </source>
</evidence>
<evidence type="ECO:0000256" key="1">
    <source>
        <dbReference type="ARBA" id="ARBA00004651"/>
    </source>
</evidence>
<evidence type="ECO:0000256" key="6">
    <source>
        <dbReference type="ARBA" id="ARBA00023136"/>
    </source>
</evidence>
<evidence type="ECO:0000256" key="5">
    <source>
        <dbReference type="ARBA" id="ARBA00022989"/>
    </source>
</evidence>
<dbReference type="PANTHER" id="PTHR30151:SF0">
    <property type="entry name" value="ABC TRANSPORTER PERMEASE PROTEIN MJ0413-RELATED"/>
    <property type="match status" value="1"/>
</dbReference>
<feature type="transmembrane region" description="Helical" evidence="7">
    <location>
        <begin position="230"/>
        <end position="251"/>
    </location>
</feature>
<evidence type="ECO:0000313" key="10">
    <source>
        <dbReference type="Proteomes" id="UP000033187"/>
    </source>
</evidence>
<protein>
    <submittedName>
        <fullName evidence="9">Binding--dependent transport system inner membrane component family protein</fullName>
    </submittedName>
</protein>
<dbReference type="Gene3D" id="1.10.3720.10">
    <property type="entry name" value="MetI-like"/>
    <property type="match status" value="1"/>
</dbReference>
<dbReference type="OrthoDB" id="9786495at2"/>
<proteinExistence type="inferred from homology"/>
<name>A0A0D6JBD0_9HYPH</name>
<dbReference type="PANTHER" id="PTHR30151">
    <property type="entry name" value="ALKANE SULFONATE ABC TRANSPORTER-RELATED, MEMBRANE SUBUNIT"/>
    <property type="match status" value="1"/>
</dbReference>
<comment type="subcellular location">
    <subcellularLocation>
        <location evidence="1 7">Cell membrane</location>
        <topology evidence="1 7">Multi-pass membrane protein</topology>
    </subcellularLocation>
</comment>
<evidence type="ECO:0000313" key="9">
    <source>
        <dbReference type="EMBL" id="CPR16275.1"/>
    </source>
</evidence>
<feature type="transmembrane region" description="Helical" evidence="7">
    <location>
        <begin position="135"/>
        <end position="156"/>
    </location>
</feature>
<dbReference type="GO" id="GO:0055085">
    <property type="term" value="P:transmembrane transport"/>
    <property type="evidence" value="ECO:0007669"/>
    <property type="project" value="InterPro"/>
</dbReference>
<dbReference type="CDD" id="cd06261">
    <property type="entry name" value="TM_PBP2"/>
    <property type="match status" value="1"/>
</dbReference>
<organism evidence="9 10">
    <name type="scientific">Candidatus Filomicrobium marinum</name>
    <dbReference type="NCBI Taxonomy" id="1608628"/>
    <lineage>
        <taxon>Bacteria</taxon>
        <taxon>Pseudomonadati</taxon>
        <taxon>Pseudomonadota</taxon>
        <taxon>Alphaproteobacteria</taxon>
        <taxon>Hyphomicrobiales</taxon>
        <taxon>Hyphomicrobiaceae</taxon>
        <taxon>Filomicrobium</taxon>
    </lineage>
</organism>
<feature type="transmembrane region" description="Helical" evidence="7">
    <location>
        <begin position="105"/>
        <end position="129"/>
    </location>
</feature>
<feature type="transmembrane region" description="Helical" evidence="7">
    <location>
        <begin position="177"/>
        <end position="202"/>
    </location>
</feature>
<keyword evidence="3" id="KW-1003">Cell membrane</keyword>
<dbReference type="GO" id="GO:0005886">
    <property type="term" value="C:plasma membrane"/>
    <property type="evidence" value="ECO:0007669"/>
    <property type="project" value="UniProtKB-SubCell"/>
</dbReference>
<dbReference type="Proteomes" id="UP000033187">
    <property type="component" value="Chromosome 1"/>
</dbReference>
<dbReference type="Pfam" id="PF00528">
    <property type="entry name" value="BPD_transp_1"/>
    <property type="match status" value="1"/>
</dbReference>
<evidence type="ECO:0000256" key="3">
    <source>
        <dbReference type="ARBA" id="ARBA00022475"/>
    </source>
</evidence>
<sequence length="265" mass="29429">MTAAKLMPSRSRWFLNLANASFWQGALGISAFFLIWQLSRTLGLLAVVPTPIEVIEALPSQIQQDGYWESWIATTVRVFVGFFSAAALAIVLGIAMGVNRRFRFLGFPIIEILRPIPPLAWLPISILFWPSAEMTIVFLTFIGAFFPVFLNVLAGIDNIDVRYIHAARSLNSSPQALFWRILVPGALPSLFTGLTIAIAITWEVVIAAEMASGNYGLGYLTWNAYMTNSLPGIIVGMLSIGLAGMISAWLMERLGKYAMPWWRKR</sequence>
<dbReference type="InterPro" id="IPR035906">
    <property type="entry name" value="MetI-like_sf"/>
</dbReference>
<accession>A0A0D6JBD0</accession>
<dbReference type="PROSITE" id="PS50928">
    <property type="entry name" value="ABC_TM1"/>
    <property type="match status" value="1"/>
</dbReference>
<dbReference type="SUPFAM" id="SSF161098">
    <property type="entry name" value="MetI-like"/>
    <property type="match status" value="1"/>
</dbReference>
<dbReference type="AlphaFoldDB" id="A0A0D6JBD0"/>